<keyword evidence="7" id="KW-1185">Reference proteome</keyword>
<accession>A0ABW2KA58</accession>
<evidence type="ECO:0000259" key="4">
    <source>
        <dbReference type="SMART" id="SM00836"/>
    </source>
</evidence>
<dbReference type="SUPFAM" id="SSF55190">
    <property type="entry name" value="Arginyl-tRNA synthetase (ArgRS), N-terminal 'additional' domain"/>
    <property type="match status" value="1"/>
</dbReference>
<organism evidence="6 7">
    <name type="scientific">Marinactinospora rubrisoli</name>
    <dbReference type="NCBI Taxonomy" id="2715399"/>
    <lineage>
        <taxon>Bacteria</taxon>
        <taxon>Bacillati</taxon>
        <taxon>Actinomycetota</taxon>
        <taxon>Actinomycetes</taxon>
        <taxon>Streptosporangiales</taxon>
        <taxon>Nocardiopsidaceae</taxon>
        <taxon>Marinactinospora</taxon>
    </lineage>
</organism>
<dbReference type="Gene3D" id="1.10.730.10">
    <property type="entry name" value="Isoleucyl-tRNA Synthetase, Domain 1"/>
    <property type="match status" value="1"/>
</dbReference>
<dbReference type="RefSeq" id="WP_379868856.1">
    <property type="nucleotide sequence ID" value="NZ_JBHTBH010000001.1"/>
</dbReference>
<dbReference type="Pfam" id="PF05746">
    <property type="entry name" value="DALR_1"/>
    <property type="match status" value="1"/>
</dbReference>
<keyword evidence="1" id="KW-0436">Ligase</keyword>
<keyword evidence="3" id="KW-0067">ATP-binding</keyword>
<dbReference type="Pfam" id="PF03485">
    <property type="entry name" value="Arg_tRNA_synt_N"/>
    <property type="match status" value="1"/>
</dbReference>
<dbReference type="EMBL" id="JBHTBH010000001">
    <property type="protein sequence ID" value="MFC7326887.1"/>
    <property type="molecule type" value="Genomic_DNA"/>
</dbReference>
<dbReference type="InterPro" id="IPR005148">
    <property type="entry name" value="Arg-tRNA-synth_N"/>
</dbReference>
<dbReference type="InterPro" id="IPR008909">
    <property type="entry name" value="DALR_anticod-bd"/>
</dbReference>
<proteinExistence type="predicted"/>
<dbReference type="SMART" id="SM00836">
    <property type="entry name" value="DALR_1"/>
    <property type="match status" value="1"/>
</dbReference>
<evidence type="ECO:0000313" key="6">
    <source>
        <dbReference type="EMBL" id="MFC7326887.1"/>
    </source>
</evidence>
<sequence>MIVDALAGLWREEGATPLGVDALLRSAAAGAAGLAPEAVPGAEPYRVPAGRPGDYATALAQRLARRAGGDPRTLAAGIAAEARRRPDVLDARVEGNGFVNLTVTGTARARSVRAAVRGLPYLRGPATLRTAAPAPPAAGAAAADDGIALSDLSAAADLPAARRLARDDARRRIALALTGHPGVGLDAAAVWPVRAHLDPGTGDVTWRDPPPDTAAAVGGDAASAAEPARLLAVIGEATARIAFCRSAAERPRAGELTGPGLPALPTPEHPGAWARQTDANPAFGIRYAHAHAVRSREWIADAARAAGAEPPPGAPFAAFDAPAAVAVLTAPPAAALLGALFDGPGHLAGAGRRREPHILVRYLEGLAAAYHDWRETWGTSTGEHAGTTAHDAGRCCRDTIAARSALCAAAAAVLAAGLSLLGAAAPTRL</sequence>
<evidence type="ECO:0000256" key="3">
    <source>
        <dbReference type="ARBA" id="ARBA00022840"/>
    </source>
</evidence>
<feature type="domain" description="DALR anticodon binding" evidence="4">
    <location>
        <begin position="285"/>
        <end position="429"/>
    </location>
</feature>
<protein>
    <submittedName>
        <fullName evidence="6">DALR anticodon-binding domain-containing protein</fullName>
    </submittedName>
</protein>
<dbReference type="Gene3D" id="3.30.1360.70">
    <property type="entry name" value="Arginyl tRNA synthetase N-terminal domain"/>
    <property type="match status" value="1"/>
</dbReference>
<evidence type="ECO:0000256" key="2">
    <source>
        <dbReference type="ARBA" id="ARBA00022741"/>
    </source>
</evidence>
<name>A0ABW2KA58_9ACTN</name>
<keyword evidence="2" id="KW-0547">Nucleotide-binding</keyword>
<evidence type="ECO:0000259" key="5">
    <source>
        <dbReference type="SMART" id="SM01016"/>
    </source>
</evidence>
<dbReference type="SUPFAM" id="SSF47323">
    <property type="entry name" value="Anticodon-binding domain of a subclass of class I aminoacyl-tRNA synthetases"/>
    <property type="match status" value="1"/>
</dbReference>
<dbReference type="InterPro" id="IPR036695">
    <property type="entry name" value="Arg-tRNA-synth_N_sf"/>
</dbReference>
<evidence type="ECO:0000256" key="1">
    <source>
        <dbReference type="ARBA" id="ARBA00022598"/>
    </source>
</evidence>
<feature type="domain" description="Arginyl tRNA synthetase N-terminal" evidence="5">
    <location>
        <begin position="22"/>
        <end position="103"/>
    </location>
</feature>
<gene>
    <name evidence="6" type="ORF">ACFQRF_03960</name>
</gene>
<dbReference type="Proteomes" id="UP001596540">
    <property type="component" value="Unassembled WGS sequence"/>
</dbReference>
<reference evidence="7" key="1">
    <citation type="journal article" date="2019" name="Int. J. Syst. Evol. Microbiol.">
        <title>The Global Catalogue of Microorganisms (GCM) 10K type strain sequencing project: providing services to taxonomists for standard genome sequencing and annotation.</title>
        <authorList>
            <consortium name="The Broad Institute Genomics Platform"/>
            <consortium name="The Broad Institute Genome Sequencing Center for Infectious Disease"/>
            <person name="Wu L."/>
            <person name="Ma J."/>
        </authorList>
    </citation>
    <scope>NUCLEOTIDE SEQUENCE [LARGE SCALE GENOMIC DNA]</scope>
    <source>
        <strain evidence="7">CGMCC 4.7382</strain>
    </source>
</reference>
<dbReference type="InterPro" id="IPR009080">
    <property type="entry name" value="tRNAsynth_Ia_anticodon-bd"/>
</dbReference>
<evidence type="ECO:0000313" key="7">
    <source>
        <dbReference type="Proteomes" id="UP001596540"/>
    </source>
</evidence>
<dbReference type="SMART" id="SM01016">
    <property type="entry name" value="Arg_tRNA_synt_N"/>
    <property type="match status" value="1"/>
</dbReference>
<comment type="caution">
    <text evidence="6">The sequence shown here is derived from an EMBL/GenBank/DDBJ whole genome shotgun (WGS) entry which is preliminary data.</text>
</comment>